<keyword evidence="1" id="KW-0472">Membrane</keyword>
<accession>A0A3D8J074</accession>
<comment type="caution">
    <text evidence="2">The sequence shown here is derived from an EMBL/GenBank/DDBJ whole genome shotgun (WGS) entry which is preliminary data.</text>
</comment>
<evidence type="ECO:0000256" key="1">
    <source>
        <dbReference type="SAM" id="Phobius"/>
    </source>
</evidence>
<evidence type="ECO:0000313" key="2">
    <source>
        <dbReference type="EMBL" id="RDU70254.1"/>
    </source>
</evidence>
<keyword evidence="3" id="KW-1185">Reference proteome</keyword>
<keyword evidence="1" id="KW-0812">Transmembrane</keyword>
<proteinExistence type="predicted"/>
<feature type="transmembrane region" description="Helical" evidence="1">
    <location>
        <begin position="74"/>
        <end position="92"/>
    </location>
</feature>
<sequence>MQKILRNITQHKTSLDKTFYYLLLTNIALYLYASIINFDLQISQIFSIFFKTLTFNVGFLMLIWIALHCIPNKKITRILTKLLIIFYTIIILI</sequence>
<feature type="transmembrane region" description="Helical" evidence="1">
    <location>
        <begin position="44"/>
        <end position="67"/>
    </location>
</feature>
<name>A0A3D8J074_9HELI</name>
<keyword evidence="1" id="KW-1133">Transmembrane helix</keyword>
<dbReference type="AlphaFoldDB" id="A0A3D8J074"/>
<dbReference type="EMBL" id="NXLW01000022">
    <property type="protein sequence ID" value="RDU70254.1"/>
    <property type="molecule type" value="Genomic_DNA"/>
</dbReference>
<reference evidence="2 3" key="1">
    <citation type="submission" date="2018-04" db="EMBL/GenBank/DDBJ databases">
        <title>Novel Campyloabacter and Helicobacter Species and Strains.</title>
        <authorList>
            <person name="Mannion A.J."/>
            <person name="Shen Z."/>
            <person name="Fox J.G."/>
        </authorList>
    </citation>
    <scope>NUCLEOTIDE SEQUENCE [LARGE SCALE GENOMIC DNA]</scope>
    <source>
        <strain evidence="2 3">MIT 97-5075</strain>
    </source>
</reference>
<dbReference type="RefSeq" id="WP_104763739.1">
    <property type="nucleotide sequence ID" value="NZ_FZPM01000031.1"/>
</dbReference>
<dbReference type="Proteomes" id="UP000256424">
    <property type="component" value="Unassembled WGS sequence"/>
</dbReference>
<gene>
    <name evidence="2" type="ORF">CQA66_08620</name>
</gene>
<organism evidence="2 3">
    <name type="scientific">Helicobacter aurati</name>
    <dbReference type="NCBI Taxonomy" id="137778"/>
    <lineage>
        <taxon>Bacteria</taxon>
        <taxon>Pseudomonadati</taxon>
        <taxon>Campylobacterota</taxon>
        <taxon>Epsilonproteobacteria</taxon>
        <taxon>Campylobacterales</taxon>
        <taxon>Helicobacteraceae</taxon>
        <taxon>Helicobacter</taxon>
    </lineage>
</organism>
<evidence type="ECO:0000313" key="3">
    <source>
        <dbReference type="Proteomes" id="UP000256424"/>
    </source>
</evidence>
<protein>
    <submittedName>
        <fullName evidence="2">Uncharacterized protein</fullName>
    </submittedName>
</protein>
<feature type="transmembrane region" description="Helical" evidence="1">
    <location>
        <begin position="20"/>
        <end position="38"/>
    </location>
</feature>